<dbReference type="InterPro" id="IPR033489">
    <property type="entry name" value="RBBP6"/>
</dbReference>
<keyword evidence="2" id="KW-0863">Zinc-finger</keyword>
<dbReference type="Gene3D" id="3.30.40.10">
    <property type="entry name" value="Zinc/RING finger domain, C3HC4 (zinc finger)"/>
    <property type="match status" value="1"/>
</dbReference>
<dbReference type="CDD" id="cd16620">
    <property type="entry name" value="vRING-HC-C4C4_RBBP6"/>
    <property type="match status" value="1"/>
</dbReference>
<evidence type="ECO:0000256" key="4">
    <source>
        <dbReference type="SAM" id="MobiDB-lite"/>
    </source>
</evidence>
<feature type="region of interest" description="Disordered" evidence="4">
    <location>
        <begin position="258"/>
        <end position="278"/>
    </location>
</feature>
<dbReference type="Pfam" id="PF13696">
    <property type="entry name" value="zf-CCHC_2"/>
    <property type="match status" value="1"/>
</dbReference>
<protein>
    <recommendedName>
        <fullName evidence="5">Zinc knuckle CX2CX3GHX4C domain-containing protein</fullName>
    </recommendedName>
</protein>
<name>A0A2P2MI80_RHIMU</name>
<dbReference type="PANTHER" id="PTHR15439:SF0">
    <property type="entry name" value="CELL DIVISION CYCLE AND APOPTOSIS REGULATOR PROTEIN 1-RELATED"/>
    <property type="match status" value="1"/>
</dbReference>
<dbReference type="InterPro" id="IPR013083">
    <property type="entry name" value="Znf_RING/FYVE/PHD"/>
</dbReference>
<evidence type="ECO:0000256" key="3">
    <source>
        <dbReference type="ARBA" id="ARBA00022833"/>
    </source>
</evidence>
<feature type="domain" description="Zinc knuckle CX2CX3GHX4C" evidence="5">
    <location>
        <begin position="18"/>
        <end position="38"/>
    </location>
</feature>
<feature type="region of interest" description="Disordered" evidence="4">
    <location>
        <begin position="187"/>
        <end position="219"/>
    </location>
</feature>
<proteinExistence type="predicted"/>
<dbReference type="GO" id="GO:0005634">
    <property type="term" value="C:nucleus"/>
    <property type="evidence" value="ECO:0007669"/>
    <property type="project" value="TreeGrafter"/>
</dbReference>
<reference evidence="6" key="1">
    <citation type="submission" date="2018-02" db="EMBL/GenBank/DDBJ databases">
        <title>Rhizophora mucronata_Transcriptome.</title>
        <authorList>
            <person name="Meera S.P."/>
            <person name="Sreeshan A."/>
            <person name="Augustine A."/>
        </authorList>
    </citation>
    <scope>NUCLEOTIDE SEQUENCE</scope>
    <source>
        <tissue evidence="6">Leaf</tissue>
    </source>
</reference>
<evidence type="ECO:0000256" key="1">
    <source>
        <dbReference type="ARBA" id="ARBA00022723"/>
    </source>
</evidence>
<keyword evidence="3" id="KW-0862">Zinc</keyword>
<dbReference type="InterPro" id="IPR025829">
    <property type="entry name" value="Zn_knuckle_CX2CX3GHX4C"/>
</dbReference>
<organism evidence="6">
    <name type="scientific">Rhizophora mucronata</name>
    <name type="common">Asiatic mangrove</name>
    <dbReference type="NCBI Taxonomy" id="61149"/>
    <lineage>
        <taxon>Eukaryota</taxon>
        <taxon>Viridiplantae</taxon>
        <taxon>Streptophyta</taxon>
        <taxon>Embryophyta</taxon>
        <taxon>Tracheophyta</taxon>
        <taxon>Spermatophyta</taxon>
        <taxon>Magnoliopsida</taxon>
        <taxon>eudicotyledons</taxon>
        <taxon>Gunneridae</taxon>
        <taxon>Pentapetalae</taxon>
        <taxon>rosids</taxon>
        <taxon>fabids</taxon>
        <taxon>Malpighiales</taxon>
        <taxon>Rhizophoraceae</taxon>
        <taxon>Rhizophora</taxon>
    </lineage>
</organism>
<feature type="compositionally biased region" description="Basic and acidic residues" evidence="4">
    <location>
        <begin position="209"/>
        <end position="219"/>
    </location>
</feature>
<dbReference type="PANTHER" id="PTHR15439">
    <property type="entry name" value="RETINOBLASTOMA-BINDING PROTEIN 6"/>
    <property type="match status" value="1"/>
</dbReference>
<dbReference type="GO" id="GO:0008270">
    <property type="term" value="F:zinc ion binding"/>
    <property type="evidence" value="ECO:0007669"/>
    <property type="project" value="UniProtKB-KW"/>
</dbReference>
<dbReference type="SUPFAM" id="SSF57756">
    <property type="entry name" value="Retrovirus zinc finger-like domains"/>
    <property type="match status" value="1"/>
</dbReference>
<dbReference type="GO" id="GO:0016567">
    <property type="term" value="P:protein ubiquitination"/>
    <property type="evidence" value="ECO:0007669"/>
    <property type="project" value="InterPro"/>
</dbReference>
<keyword evidence="1" id="KW-0479">Metal-binding</keyword>
<evidence type="ECO:0000259" key="5">
    <source>
        <dbReference type="Pfam" id="PF13696"/>
    </source>
</evidence>
<dbReference type="AlphaFoldDB" id="A0A2P2MI80"/>
<dbReference type="EMBL" id="GGEC01049398">
    <property type="protein sequence ID" value="MBX29882.1"/>
    <property type="molecule type" value="Transcribed_RNA"/>
</dbReference>
<dbReference type="GO" id="GO:0003676">
    <property type="term" value="F:nucleic acid binding"/>
    <property type="evidence" value="ECO:0007669"/>
    <property type="project" value="InterPro"/>
</dbReference>
<dbReference type="InterPro" id="IPR036875">
    <property type="entry name" value="Znf_CCHC_sf"/>
</dbReference>
<dbReference type="SUPFAM" id="SSF57850">
    <property type="entry name" value="RING/U-box"/>
    <property type="match status" value="1"/>
</dbReference>
<evidence type="ECO:0000256" key="2">
    <source>
        <dbReference type="ARBA" id="ARBA00022771"/>
    </source>
</evidence>
<dbReference type="GO" id="GO:0061630">
    <property type="term" value="F:ubiquitin protein ligase activity"/>
    <property type="evidence" value="ECO:0007669"/>
    <property type="project" value="InterPro"/>
</dbReference>
<sequence length="524" mass="58104">MAGRMDGLGFGLERKTPPRGYVCHRCKVPGHFIQHCPTNGDPNYDIKRVKPPTGIPKSMLIATPNGSYALPSGAVAVLKPNEAAFEKEIEGLPSTRSVGDLPPELHCPLCNEVMKVAVLTSKCCFKSFCDKCIRDHIISKSKCVCGATDILADDLLPNKTLRDTINRILDSGNSSAENAASTFQVQDMESARLPQPKIPSPTQIVASKGEQKSFPLDKESPNAKMKEAVDDDKTVIAPQQVPEKVGTAKVADMSEATHESIGVREPASQGSAPLAEEEVQRKLAAGDAGKKKKKKKVRMPPNDLWRATQDLAAESYMMPMGPSTYNPYWTGMQPGIDGFMAPYSSPMPFMGYGLGGPLDIPFGGIMLPDPFGAQSVMMPVVPPQRDLAEFGMGMHTGPSVMSREEFEARKANVRRRREHERRADREFFTDCNFAREVKSSRDVSPMKSVCLFYDLNFPLLFSISMRGASGNILWSLATIWQDNTLYLLVGRRMQNRFFFFSYGYRENPKSFYQTFGCFLIRPHF</sequence>
<dbReference type="GO" id="GO:0006397">
    <property type="term" value="P:mRNA processing"/>
    <property type="evidence" value="ECO:0007669"/>
    <property type="project" value="InterPro"/>
</dbReference>
<accession>A0A2P2MI80</accession>
<dbReference type="GO" id="GO:0006511">
    <property type="term" value="P:ubiquitin-dependent protein catabolic process"/>
    <property type="evidence" value="ECO:0007669"/>
    <property type="project" value="TreeGrafter"/>
</dbReference>
<evidence type="ECO:0000313" key="6">
    <source>
        <dbReference type="EMBL" id="MBX29882.1"/>
    </source>
</evidence>
<dbReference type="Gene3D" id="4.10.60.10">
    <property type="entry name" value="Zinc finger, CCHC-type"/>
    <property type="match status" value="1"/>
</dbReference>